<sequence>MKNRLSEILNKYSLEIFYTFAVLCIILQLLWLRQFIILDYDRDSQLTTYGLRSISDALLLLLPYWVIPRKLRGFYVSIILFSFTFWGLSQLWYYRTYDDLMPFSSFLLFENISPLLMRSVKASMRYTDIFFVVLPVLLFLIYRLFFLKLIQKVKIKRNQRFFYVAVILFCSISIHAANAYSYYRKEKVRTFIHIGGKYVNTYNNISYFELNGFVAYCIYSFIDELLENRTLSMEEKEEIGTYLSRYCPKYSDNRFAAEGSPNLIMIVVESLNSWTINFRIDSVEVTPNLNRFCREENAIVALHMQPQVRNGRSSDAHFMYNTGLLPIQNGAVAVRFGKAPYPSISKALSGYHSLAVVCDDAKFWNQKNAFNSYGFMQLYDKHNFKDSEEIDDHTLLTEAAVRLENIQSAFYAQLVTISMHYPYDKLRIPATEISRSRMYTAEVRNYLETVRFCDDAIGKFIQELKQKGIYDNSIIVIVSDHNEMNRNRVENRKETLPEDKEIAMIILNSPQKLQYNAPIEQIDVYPTLLDLMGANHYNWKGLGCSIFRKNGVIIPEEERNRISNLMITKGYFRIGHKL</sequence>
<evidence type="ECO:0000313" key="11">
    <source>
        <dbReference type="EMBL" id="SHJ02825.1"/>
    </source>
</evidence>
<dbReference type="GO" id="GO:0046872">
    <property type="term" value="F:metal ion binding"/>
    <property type="evidence" value="ECO:0007669"/>
    <property type="project" value="UniProtKB-KW"/>
</dbReference>
<evidence type="ECO:0000256" key="1">
    <source>
        <dbReference type="ARBA" id="ARBA00004651"/>
    </source>
</evidence>
<feature type="transmembrane region" description="Helical" evidence="9">
    <location>
        <begin position="12"/>
        <end position="37"/>
    </location>
</feature>
<comment type="subcellular location">
    <subcellularLocation>
        <location evidence="1">Cell membrane</location>
        <topology evidence="1">Multi-pass membrane protein</topology>
    </subcellularLocation>
</comment>
<evidence type="ECO:0000256" key="7">
    <source>
        <dbReference type="PIRSR" id="PIRSR005091-2"/>
    </source>
</evidence>
<keyword evidence="11" id="KW-0808">Transferase</keyword>
<evidence type="ECO:0000256" key="2">
    <source>
        <dbReference type="ARBA" id="ARBA00022475"/>
    </source>
</evidence>
<dbReference type="CDD" id="cd16015">
    <property type="entry name" value="LTA_synthase"/>
    <property type="match status" value="1"/>
</dbReference>
<evidence type="ECO:0000256" key="4">
    <source>
        <dbReference type="ARBA" id="ARBA00022989"/>
    </source>
</evidence>
<dbReference type="PIRSF" id="PIRSF005091">
    <property type="entry name" value="Mmb_sulf_HI1246"/>
    <property type="match status" value="1"/>
</dbReference>
<evidence type="ECO:0000313" key="12">
    <source>
        <dbReference type="Proteomes" id="UP000184192"/>
    </source>
</evidence>
<dbReference type="InterPro" id="IPR017850">
    <property type="entry name" value="Alkaline_phosphatase_core_sf"/>
</dbReference>
<feature type="active site" evidence="6">
    <location>
        <position position="313"/>
    </location>
</feature>
<feature type="binding site" evidence="8">
    <location>
        <position position="480"/>
    </location>
    <ligand>
        <name>Mn(2+)</name>
        <dbReference type="ChEBI" id="CHEBI:29035"/>
    </ligand>
</feature>
<dbReference type="InterPro" id="IPR050448">
    <property type="entry name" value="OpgB/LTA_synthase_biosynth"/>
</dbReference>
<dbReference type="GO" id="GO:0005886">
    <property type="term" value="C:plasma membrane"/>
    <property type="evidence" value="ECO:0007669"/>
    <property type="project" value="UniProtKB-SubCell"/>
</dbReference>
<feature type="binding site" evidence="8">
    <location>
        <position position="269"/>
    </location>
    <ligand>
        <name>Mn(2+)</name>
        <dbReference type="ChEBI" id="CHEBI:29035"/>
    </ligand>
</feature>
<dbReference type="GO" id="GO:0016740">
    <property type="term" value="F:transferase activity"/>
    <property type="evidence" value="ECO:0007669"/>
    <property type="project" value="UniProtKB-KW"/>
</dbReference>
<name>A0A1M6FYK5_9BACE</name>
<organism evidence="11 12">
    <name type="scientific">Bacteroides stercorirosoris</name>
    <dbReference type="NCBI Taxonomy" id="871324"/>
    <lineage>
        <taxon>Bacteria</taxon>
        <taxon>Pseudomonadati</taxon>
        <taxon>Bacteroidota</taxon>
        <taxon>Bacteroidia</taxon>
        <taxon>Bacteroidales</taxon>
        <taxon>Bacteroidaceae</taxon>
        <taxon>Bacteroides</taxon>
    </lineage>
</organism>
<dbReference type="AlphaFoldDB" id="A0A1M6FYK5"/>
<reference evidence="12" key="1">
    <citation type="submission" date="2016-11" db="EMBL/GenBank/DDBJ databases">
        <authorList>
            <person name="Varghese N."/>
            <person name="Submissions S."/>
        </authorList>
    </citation>
    <scope>NUCLEOTIDE SEQUENCE [LARGE SCALE GENOMIC DNA]</scope>
    <source>
        <strain evidence="12">DSM 26884</strain>
    </source>
</reference>
<gene>
    <name evidence="11" type="ORF">SAMN05444350_11370</name>
</gene>
<feature type="transmembrane region" description="Helical" evidence="9">
    <location>
        <begin position="129"/>
        <end position="150"/>
    </location>
</feature>
<dbReference type="Gene3D" id="3.40.720.10">
    <property type="entry name" value="Alkaline Phosphatase, subunit A"/>
    <property type="match status" value="1"/>
</dbReference>
<dbReference type="InterPro" id="IPR012160">
    <property type="entry name" value="LtaS-like"/>
</dbReference>
<feature type="binding site" evidence="8">
    <location>
        <position position="481"/>
    </location>
    <ligand>
        <name>Mn(2+)</name>
        <dbReference type="ChEBI" id="CHEBI:29035"/>
    </ligand>
</feature>
<dbReference type="Gene3D" id="3.30.1120.170">
    <property type="match status" value="1"/>
</dbReference>
<dbReference type="PANTHER" id="PTHR47371">
    <property type="entry name" value="LIPOTEICHOIC ACID SYNTHASE"/>
    <property type="match status" value="1"/>
</dbReference>
<evidence type="ECO:0000256" key="8">
    <source>
        <dbReference type="PIRSR" id="PIRSR005091-3"/>
    </source>
</evidence>
<protein>
    <submittedName>
        <fullName evidence="11">Phosphoglycerol transferase MdoB</fullName>
    </submittedName>
</protein>
<feature type="transmembrane region" description="Helical" evidence="9">
    <location>
        <begin position="162"/>
        <end position="183"/>
    </location>
</feature>
<keyword evidence="3 9" id="KW-0812">Transmembrane</keyword>
<keyword evidence="12" id="KW-1185">Reference proteome</keyword>
<keyword evidence="5 9" id="KW-0472">Membrane</keyword>
<keyword evidence="7" id="KW-0464">Manganese</keyword>
<keyword evidence="7" id="KW-0479">Metal-binding</keyword>
<dbReference type="Pfam" id="PF00884">
    <property type="entry name" value="Sulfatase"/>
    <property type="match status" value="1"/>
</dbReference>
<evidence type="ECO:0000256" key="3">
    <source>
        <dbReference type="ARBA" id="ARBA00022692"/>
    </source>
</evidence>
<evidence type="ECO:0000256" key="9">
    <source>
        <dbReference type="SAM" id="Phobius"/>
    </source>
</evidence>
<accession>A0A1M6FYK5</accession>
<evidence type="ECO:0000256" key="6">
    <source>
        <dbReference type="PIRSR" id="PIRSR005091-1"/>
    </source>
</evidence>
<feature type="transmembrane region" description="Helical" evidence="9">
    <location>
        <begin position="49"/>
        <end position="67"/>
    </location>
</feature>
<evidence type="ECO:0000256" key="5">
    <source>
        <dbReference type="ARBA" id="ARBA00023136"/>
    </source>
</evidence>
<evidence type="ECO:0000259" key="10">
    <source>
        <dbReference type="Pfam" id="PF00884"/>
    </source>
</evidence>
<dbReference type="EMBL" id="FQZN01000013">
    <property type="protein sequence ID" value="SHJ02825.1"/>
    <property type="molecule type" value="Genomic_DNA"/>
</dbReference>
<dbReference type="SUPFAM" id="SSF53649">
    <property type="entry name" value="Alkaline phosphatase-like"/>
    <property type="match status" value="1"/>
</dbReference>
<dbReference type="PANTHER" id="PTHR47371:SF3">
    <property type="entry name" value="PHOSPHOGLYCEROL TRANSFERASE I"/>
    <property type="match status" value="1"/>
</dbReference>
<feature type="binding site" evidence="7">
    <location>
        <position position="420"/>
    </location>
    <ligand>
        <name>substrate</name>
    </ligand>
</feature>
<dbReference type="InterPro" id="IPR000917">
    <property type="entry name" value="Sulfatase_N"/>
</dbReference>
<feature type="domain" description="Sulfatase N-terminal" evidence="10">
    <location>
        <begin position="261"/>
        <end position="534"/>
    </location>
</feature>
<keyword evidence="2" id="KW-1003">Cell membrane</keyword>
<feature type="transmembrane region" description="Helical" evidence="9">
    <location>
        <begin position="74"/>
        <end position="94"/>
    </location>
</feature>
<dbReference type="eggNOG" id="COG1368">
    <property type="taxonomic scope" value="Bacteria"/>
</dbReference>
<proteinExistence type="predicted"/>
<dbReference type="Proteomes" id="UP000184192">
    <property type="component" value="Unassembled WGS sequence"/>
</dbReference>
<keyword evidence="4 9" id="KW-1133">Transmembrane helix</keyword>